<keyword evidence="2" id="KW-1133">Transmembrane helix</keyword>
<feature type="coiled-coil region" evidence="1">
    <location>
        <begin position="49"/>
        <end position="92"/>
    </location>
</feature>
<dbReference type="EMBL" id="MFEL01000012">
    <property type="protein sequence ID" value="OGE81017.1"/>
    <property type="molecule type" value="Genomic_DNA"/>
</dbReference>
<dbReference type="Proteomes" id="UP000178892">
    <property type="component" value="Unassembled WGS sequence"/>
</dbReference>
<evidence type="ECO:0008006" key="5">
    <source>
        <dbReference type="Google" id="ProtNLM"/>
    </source>
</evidence>
<dbReference type="STRING" id="1817825.A2720_03885"/>
<dbReference type="AlphaFoldDB" id="A0A1F5NTM9"/>
<feature type="transmembrane region" description="Helical" evidence="2">
    <location>
        <begin position="27"/>
        <end position="47"/>
    </location>
</feature>
<evidence type="ECO:0000313" key="3">
    <source>
        <dbReference type="EMBL" id="OGE81017.1"/>
    </source>
</evidence>
<gene>
    <name evidence="3" type="ORF">A2720_03885</name>
</gene>
<sequence>MKKINLLPLSAQKELTLELASRQFLNFWAWIFFSLLLLSALSFFSTFQLNSQINQAEEAIAENQALLKSATNQQLQQQVVALNDEIRKIEALRARHYYWSEALVELGNFIADDAVIDVLSLDRASGKIDISGTAQDRESILKFWADMHKSKYFKNINFPLSNLERADDAPFTYTFYINPEAIIQE</sequence>
<keyword evidence="2" id="KW-0812">Transmembrane</keyword>
<reference evidence="3 4" key="1">
    <citation type="journal article" date="2016" name="Nat. Commun.">
        <title>Thousands of microbial genomes shed light on interconnected biogeochemical processes in an aquifer system.</title>
        <authorList>
            <person name="Anantharaman K."/>
            <person name="Brown C.T."/>
            <person name="Hug L.A."/>
            <person name="Sharon I."/>
            <person name="Castelle C.J."/>
            <person name="Probst A.J."/>
            <person name="Thomas B.C."/>
            <person name="Singh A."/>
            <person name="Wilkins M.J."/>
            <person name="Karaoz U."/>
            <person name="Brodie E.L."/>
            <person name="Williams K.H."/>
            <person name="Hubbard S.S."/>
            <person name="Banfield J.F."/>
        </authorList>
    </citation>
    <scope>NUCLEOTIDE SEQUENCE [LARGE SCALE GENOMIC DNA]</scope>
</reference>
<dbReference type="PANTHER" id="PTHR40278:SF1">
    <property type="entry name" value="DNA UTILIZATION PROTEIN HOFN"/>
    <property type="match status" value="1"/>
</dbReference>
<dbReference type="PANTHER" id="PTHR40278">
    <property type="entry name" value="DNA UTILIZATION PROTEIN HOFN"/>
    <property type="match status" value="1"/>
</dbReference>
<comment type="caution">
    <text evidence="3">The sequence shown here is derived from an EMBL/GenBank/DDBJ whole genome shotgun (WGS) entry which is preliminary data.</text>
</comment>
<evidence type="ECO:0000256" key="2">
    <source>
        <dbReference type="SAM" id="Phobius"/>
    </source>
</evidence>
<proteinExistence type="predicted"/>
<protein>
    <recommendedName>
        <fullName evidence="5">PilN domain-containing protein</fullName>
    </recommendedName>
</protein>
<accession>A0A1F5NTM9</accession>
<dbReference type="InterPro" id="IPR052534">
    <property type="entry name" value="Extracell_DNA_Util/SecSys_Comp"/>
</dbReference>
<evidence type="ECO:0000313" key="4">
    <source>
        <dbReference type="Proteomes" id="UP000178892"/>
    </source>
</evidence>
<name>A0A1F5NTM9_9BACT</name>
<keyword evidence="2" id="KW-0472">Membrane</keyword>
<keyword evidence="1" id="KW-0175">Coiled coil</keyword>
<organism evidence="3 4">
    <name type="scientific">Candidatus Doudnabacteria bacterium RIFCSPHIGHO2_01_FULL_46_24</name>
    <dbReference type="NCBI Taxonomy" id="1817825"/>
    <lineage>
        <taxon>Bacteria</taxon>
        <taxon>Candidatus Doudnaibacteriota</taxon>
    </lineage>
</organism>
<evidence type="ECO:0000256" key="1">
    <source>
        <dbReference type="SAM" id="Coils"/>
    </source>
</evidence>